<name>A0AAE7WSD7_9CAUD</name>
<keyword evidence="3" id="KW-1185">Reference proteome</keyword>
<organism evidence="2 3">
    <name type="scientific">Erwinia phage pEa_SNUABM_7</name>
    <dbReference type="NCBI Taxonomy" id="2866695"/>
    <lineage>
        <taxon>Viruses</taxon>
        <taxon>Duplodnaviria</taxon>
        <taxon>Heunggongvirae</taxon>
        <taxon>Uroviricota</taxon>
        <taxon>Caudoviricetes</taxon>
        <taxon>Snuvirus</taxon>
        <taxon>Snuvirus SNUABM7</taxon>
    </lineage>
</organism>
<protein>
    <submittedName>
        <fullName evidence="2">Uncharacterized protein</fullName>
    </submittedName>
</protein>
<proteinExistence type="predicted"/>
<dbReference type="Proteomes" id="UP000827609">
    <property type="component" value="Segment"/>
</dbReference>
<feature type="region of interest" description="Disordered" evidence="1">
    <location>
        <begin position="226"/>
        <end position="248"/>
    </location>
</feature>
<evidence type="ECO:0000313" key="2">
    <source>
        <dbReference type="EMBL" id="QYW04866.1"/>
    </source>
</evidence>
<evidence type="ECO:0000256" key="1">
    <source>
        <dbReference type="SAM" id="MobiDB-lite"/>
    </source>
</evidence>
<reference evidence="2" key="1">
    <citation type="submission" date="2021-06" db="EMBL/GenBank/DDBJ databases">
        <title>Complete genome sequence of Erwinia phage pEa_SNUABM_7.</title>
        <authorList>
            <person name="Kim S.G."/>
            <person name="Park S.C."/>
        </authorList>
    </citation>
    <scope>NUCLEOTIDE SEQUENCE</scope>
</reference>
<accession>A0AAE7WSD7</accession>
<gene>
    <name evidence="2" type="ORF">pEaSNUABM7_00198</name>
</gene>
<evidence type="ECO:0000313" key="3">
    <source>
        <dbReference type="Proteomes" id="UP000827609"/>
    </source>
</evidence>
<sequence length="373" mass="39649">MSLIKINLADHVVSESAAKKPSYKIAKVNGVATLVINSEKKAELTTILGHLKKAKTAGVSAARNIDAWSKARAKVKTLTGDAKSRASAKAADYKAKGSAALKEAKLHLKESASYARKHGLSGLKMGLTSTSLQGITEKAPKVLAALRTAKLNEFGVTGKRGQFKPKFLASAKFDALGSKTVTKAAKKAPVAKASTKKRKDLVGGGAYSPEKKRAIKADRAEKLLGKPKASSLDDAMAGDPSKDKPMLGKTVLDSYSTKKVPGTKVTIQAHDHWPASKEVKNIVKNLIEKGGVSKGKFVVKANSIEYKLGTASYRMSKDSKTGKWNSYANFGGNGGGSNPGAPYASARKALETSIKKLQKFKKVDRMAAQNSWH</sequence>
<dbReference type="EMBL" id="MZ475896">
    <property type="protein sequence ID" value="QYW04866.1"/>
    <property type="molecule type" value="Genomic_DNA"/>
</dbReference>